<dbReference type="InterPro" id="IPR016305">
    <property type="entry name" value="Mannose-6-P_Isomerase"/>
</dbReference>
<dbReference type="NCBIfam" id="TIGR00218">
    <property type="entry name" value="manA"/>
    <property type="match status" value="1"/>
</dbReference>
<evidence type="ECO:0000256" key="6">
    <source>
        <dbReference type="ARBA" id="ARBA00022723"/>
    </source>
</evidence>
<dbReference type="AlphaFoldDB" id="A0A7R8W9J7"/>
<dbReference type="PRINTS" id="PR00714">
    <property type="entry name" value="MAN6PISMRASE"/>
</dbReference>
<dbReference type="OrthoDB" id="6605218at2759"/>
<comment type="catalytic activity">
    <reaction evidence="1">
        <text>D-mannose 6-phosphate = D-fructose 6-phosphate</text>
        <dbReference type="Rhea" id="RHEA:12356"/>
        <dbReference type="ChEBI" id="CHEBI:58735"/>
        <dbReference type="ChEBI" id="CHEBI:61527"/>
        <dbReference type="EC" id="5.3.1.8"/>
    </reaction>
</comment>
<evidence type="ECO:0000256" key="2">
    <source>
        <dbReference type="ARBA" id="ARBA00001947"/>
    </source>
</evidence>
<dbReference type="PANTHER" id="PTHR10309:SF0">
    <property type="entry name" value="MANNOSE-6-PHOSPHATE ISOMERASE"/>
    <property type="match status" value="1"/>
</dbReference>
<dbReference type="PROSITE" id="PS00966">
    <property type="entry name" value="PMI_I_2"/>
    <property type="match status" value="1"/>
</dbReference>
<dbReference type="GO" id="GO:0005829">
    <property type="term" value="C:cytosol"/>
    <property type="evidence" value="ECO:0007669"/>
    <property type="project" value="TreeGrafter"/>
</dbReference>
<accession>A0A7R8W9J7</accession>
<dbReference type="GO" id="GO:0005506">
    <property type="term" value="F:iron ion binding"/>
    <property type="evidence" value="ECO:0007669"/>
    <property type="project" value="InterPro"/>
</dbReference>
<proteinExistence type="inferred from homology"/>
<evidence type="ECO:0000256" key="5">
    <source>
        <dbReference type="ARBA" id="ARBA00011956"/>
    </source>
</evidence>
<dbReference type="PANTHER" id="PTHR10309">
    <property type="entry name" value="MANNOSE-6-PHOSPHATE ISOMERASE"/>
    <property type="match status" value="1"/>
</dbReference>
<name>A0A7R8W9J7_9CRUS</name>
<evidence type="ECO:0000256" key="7">
    <source>
        <dbReference type="ARBA" id="ARBA00022833"/>
    </source>
</evidence>
<evidence type="ECO:0000256" key="11">
    <source>
        <dbReference type="RuleBase" id="RU004248"/>
    </source>
</evidence>
<gene>
    <name evidence="14" type="ORF">CTOB1V02_LOCUS5386</name>
</gene>
<dbReference type="InterPro" id="IPR046458">
    <property type="entry name" value="PMI_typeI_hel"/>
</dbReference>
<dbReference type="InterPro" id="IPR046457">
    <property type="entry name" value="PMI_typeI_cat"/>
</dbReference>
<dbReference type="InterPro" id="IPR011051">
    <property type="entry name" value="RmlC_Cupin_sf"/>
</dbReference>
<reference evidence="14" key="1">
    <citation type="submission" date="2020-11" db="EMBL/GenBank/DDBJ databases">
        <authorList>
            <person name="Tran Van P."/>
        </authorList>
    </citation>
    <scope>NUCLEOTIDE SEQUENCE</scope>
</reference>
<dbReference type="GO" id="GO:0009298">
    <property type="term" value="P:GDP-mannose biosynthetic process"/>
    <property type="evidence" value="ECO:0007669"/>
    <property type="project" value="UniProtKB-UniPathway"/>
</dbReference>
<dbReference type="CDD" id="cd07011">
    <property type="entry name" value="cupin_PMI_type_I_N"/>
    <property type="match status" value="1"/>
</dbReference>
<organism evidence="14">
    <name type="scientific">Cyprideis torosa</name>
    <dbReference type="NCBI Taxonomy" id="163714"/>
    <lineage>
        <taxon>Eukaryota</taxon>
        <taxon>Metazoa</taxon>
        <taxon>Ecdysozoa</taxon>
        <taxon>Arthropoda</taxon>
        <taxon>Crustacea</taxon>
        <taxon>Oligostraca</taxon>
        <taxon>Ostracoda</taxon>
        <taxon>Podocopa</taxon>
        <taxon>Podocopida</taxon>
        <taxon>Cytherocopina</taxon>
        <taxon>Cytheroidea</taxon>
        <taxon>Cytherideidae</taxon>
        <taxon>Cyprideis</taxon>
    </lineage>
</organism>
<dbReference type="Gene3D" id="2.60.120.10">
    <property type="entry name" value="Jelly Rolls"/>
    <property type="match status" value="2"/>
</dbReference>
<keyword evidence="7" id="KW-0862">Zinc</keyword>
<protein>
    <recommendedName>
        <fullName evidence="5">mannose-6-phosphate isomerase</fullName>
        <ecNumber evidence="5">5.3.1.8</ecNumber>
    </recommendedName>
    <alternativeName>
        <fullName evidence="9">Phosphohexomutase</fullName>
    </alternativeName>
    <alternativeName>
        <fullName evidence="10">Phosphomannose isomerase</fullName>
    </alternativeName>
</protein>
<dbReference type="Pfam" id="PF20512">
    <property type="entry name" value="PMI_typeI_hel"/>
    <property type="match status" value="1"/>
</dbReference>
<dbReference type="GO" id="GO:0005975">
    <property type="term" value="P:carbohydrate metabolic process"/>
    <property type="evidence" value="ECO:0007669"/>
    <property type="project" value="InterPro"/>
</dbReference>
<dbReference type="Pfam" id="PF20511">
    <property type="entry name" value="PMI_typeI_cat"/>
    <property type="match status" value="1"/>
</dbReference>
<evidence type="ECO:0000259" key="13">
    <source>
        <dbReference type="Pfam" id="PF20512"/>
    </source>
</evidence>
<dbReference type="GO" id="GO:0051536">
    <property type="term" value="F:iron-sulfur cluster binding"/>
    <property type="evidence" value="ECO:0007669"/>
    <property type="project" value="InterPro"/>
</dbReference>
<comment type="cofactor">
    <cofactor evidence="2">
        <name>Zn(2+)</name>
        <dbReference type="ChEBI" id="CHEBI:29105"/>
    </cofactor>
</comment>
<dbReference type="EC" id="5.3.1.8" evidence="5"/>
<evidence type="ECO:0000256" key="9">
    <source>
        <dbReference type="ARBA" id="ARBA00029741"/>
    </source>
</evidence>
<evidence type="ECO:0000256" key="8">
    <source>
        <dbReference type="ARBA" id="ARBA00023235"/>
    </source>
</evidence>
<dbReference type="CDD" id="cd06664">
    <property type="entry name" value="IscU_like"/>
    <property type="match status" value="1"/>
</dbReference>
<comment type="pathway">
    <text evidence="3 11">Nucleotide-sugar biosynthesis; GDP-alpha-D-mannose biosynthesis; alpha-D-mannose 1-phosphate from D-fructose 6-phosphate: step 1/2.</text>
</comment>
<keyword evidence="8" id="KW-0413">Isomerase</keyword>
<evidence type="ECO:0000256" key="1">
    <source>
        <dbReference type="ARBA" id="ARBA00000757"/>
    </source>
</evidence>
<dbReference type="GO" id="GO:0004476">
    <property type="term" value="F:mannose-6-phosphate isomerase activity"/>
    <property type="evidence" value="ECO:0007669"/>
    <property type="project" value="UniProtKB-EC"/>
</dbReference>
<sequence>MIRILPVLAFPLHVKLRLPSNVIAAFNRTFLALLRLKSDTKNDFEILLGKTSAALYHEKVIDHYENPRNIGSLNKDSPNVGTGLVGAPACGDVMKLQIEVDDDGSVIVIMLELEGCAQTYAWGKQGLESSVAQLISTYLGKKISGDTPYAELWMGIHPSGPSRIRGTEQLLSEWIISHPESLGHKTRDVFGDNLPFLLKVLSVNKALSIQAHPNKFHAEQLHAERPDLYKDPNHKPELAVAVTKFEALCGFKTFSEIAKYLNDIPELREAIGKEELVQAFLNSAGDESHIREALRNLFEGLMINDNVRDPLQKLMLRIDSNKDDPAYSLCKRLMEWFPDDVGCFGPFLFNYIVLEPGEALFLGPNEPHAYIQGDCVECMACSDNVVRAGLTPKYKDVPTLVSMLSYQLRSAKEVKMAVETTTCPGTGATICRYVPPVKDFLVERYTVR</sequence>
<keyword evidence="6" id="KW-0479">Metal-binding</keyword>
<dbReference type="GO" id="GO:0016226">
    <property type="term" value="P:iron-sulfur cluster assembly"/>
    <property type="evidence" value="ECO:0007669"/>
    <property type="project" value="InterPro"/>
</dbReference>
<evidence type="ECO:0000256" key="3">
    <source>
        <dbReference type="ARBA" id="ARBA00004666"/>
    </source>
</evidence>
<dbReference type="InterPro" id="IPR002871">
    <property type="entry name" value="NIF_FeS_clus_asmbl_NifU_N"/>
</dbReference>
<dbReference type="InterPro" id="IPR018050">
    <property type="entry name" value="Pmannose_isomerase-type1_CS"/>
</dbReference>
<evidence type="ECO:0000256" key="10">
    <source>
        <dbReference type="ARBA" id="ARBA00030762"/>
    </source>
</evidence>
<evidence type="ECO:0000313" key="14">
    <source>
        <dbReference type="EMBL" id="CAD7227480.1"/>
    </source>
</evidence>
<dbReference type="UniPathway" id="UPA00126">
    <property type="reaction ID" value="UER00423"/>
</dbReference>
<feature type="domain" description="Phosphomannose isomerase type I helical insertion" evidence="13">
    <location>
        <begin position="285"/>
        <end position="348"/>
    </location>
</feature>
<dbReference type="SUPFAM" id="SSF82649">
    <property type="entry name" value="SufE/NifU"/>
    <property type="match status" value="1"/>
</dbReference>
<dbReference type="InterPro" id="IPR014710">
    <property type="entry name" value="RmlC-like_jellyroll"/>
</dbReference>
<dbReference type="GO" id="GO:0008270">
    <property type="term" value="F:zinc ion binding"/>
    <property type="evidence" value="ECO:0007669"/>
    <property type="project" value="InterPro"/>
</dbReference>
<dbReference type="EMBL" id="OB661158">
    <property type="protein sequence ID" value="CAD7227480.1"/>
    <property type="molecule type" value="Genomic_DNA"/>
</dbReference>
<evidence type="ECO:0000259" key="12">
    <source>
        <dbReference type="Pfam" id="PF20511"/>
    </source>
</evidence>
<comment type="similarity">
    <text evidence="4">Belongs to the mannose-6-phosphate isomerase type 1 family.</text>
</comment>
<dbReference type="SUPFAM" id="SSF51182">
    <property type="entry name" value="RmlC-like cupins"/>
    <property type="match status" value="1"/>
</dbReference>
<dbReference type="PROSITE" id="PS00965">
    <property type="entry name" value="PMI_I_1"/>
    <property type="match status" value="1"/>
</dbReference>
<dbReference type="Gene3D" id="1.10.441.10">
    <property type="entry name" value="Phosphomannose Isomerase, domain 2"/>
    <property type="match status" value="1"/>
</dbReference>
<feature type="domain" description="Phosphomannose isomerase type I catalytic" evidence="12">
    <location>
        <begin position="110"/>
        <end position="252"/>
    </location>
</feature>
<evidence type="ECO:0000256" key="4">
    <source>
        <dbReference type="ARBA" id="ARBA00010772"/>
    </source>
</evidence>
<dbReference type="InterPro" id="IPR001250">
    <property type="entry name" value="Man6P_Isoase-1"/>
</dbReference>